<evidence type="ECO:0000313" key="6">
    <source>
        <dbReference type="EMBL" id="SCW44610.1"/>
    </source>
</evidence>
<dbReference type="InterPro" id="IPR052032">
    <property type="entry name" value="ATP-dep_AA_Ligase"/>
</dbReference>
<dbReference type="PROSITE" id="PS50975">
    <property type="entry name" value="ATP_GRASP"/>
    <property type="match status" value="1"/>
</dbReference>
<dbReference type="GO" id="GO:0016874">
    <property type="term" value="F:ligase activity"/>
    <property type="evidence" value="ECO:0007669"/>
    <property type="project" value="UniProtKB-KW"/>
</dbReference>
<evidence type="ECO:0000256" key="4">
    <source>
        <dbReference type="PROSITE-ProRule" id="PRU00409"/>
    </source>
</evidence>
<keyword evidence="2 4" id="KW-0547">Nucleotide-binding</keyword>
<feature type="domain" description="ATP-grasp" evidence="5">
    <location>
        <begin position="120"/>
        <end position="312"/>
    </location>
</feature>
<evidence type="ECO:0000256" key="2">
    <source>
        <dbReference type="ARBA" id="ARBA00022741"/>
    </source>
</evidence>
<reference evidence="7" key="1">
    <citation type="submission" date="2016-10" db="EMBL/GenBank/DDBJ databases">
        <authorList>
            <person name="Varghese N."/>
            <person name="Submissions S."/>
        </authorList>
    </citation>
    <scope>NUCLEOTIDE SEQUENCE [LARGE SCALE GENOMIC DNA]</scope>
    <source>
        <strain evidence="7">CGMCC 1.8946</strain>
    </source>
</reference>
<dbReference type="GO" id="GO:0046872">
    <property type="term" value="F:metal ion binding"/>
    <property type="evidence" value="ECO:0007669"/>
    <property type="project" value="InterPro"/>
</dbReference>
<dbReference type="PIRSF" id="PIRSF029120">
    <property type="entry name" value="UCP029120"/>
    <property type="match status" value="1"/>
</dbReference>
<dbReference type="Gene3D" id="3.30.470.20">
    <property type="entry name" value="ATP-grasp fold, B domain"/>
    <property type="match status" value="1"/>
</dbReference>
<evidence type="ECO:0000256" key="3">
    <source>
        <dbReference type="ARBA" id="ARBA00022840"/>
    </source>
</evidence>
<dbReference type="InterPro" id="IPR011761">
    <property type="entry name" value="ATP-grasp"/>
</dbReference>
<name>A0A1G4QJ18_9BACL</name>
<dbReference type="EMBL" id="FMTT01000007">
    <property type="protein sequence ID" value="SCW44610.1"/>
    <property type="molecule type" value="Genomic_DNA"/>
</dbReference>
<dbReference type="SUPFAM" id="SSF56059">
    <property type="entry name" value="Glutathione synthetase ATP-binding domain-like"/>
    <property type="match status" value="1"/>
</dbReference>
<evidence type="ECO:0000259" key="5">
    <source>
        <dbReference type="PROSITE" id="PS50975"/>
    </source>
</evidence>
<dbReference type="STRING" id="624147.SAMN04487970_1007119"/>
<dbReference type="Gene3D" id="3.40.50.20">
    <property type="match status" value="1"/>
</dbReference>
<dbReference type="AlphaFoldDB" id="A0A1G4QJ18"/>
<dbReference type="GO" id="GO:0005524">
    <property type="term" value="F:ATP binding"/>
    <property type="evidence" value="ECO:0007669"/>
    <property type="project" value="UniProtKB-UniRule"/>
</dbReference>
<dbReference type="InterPro" id="IPR011226">
    <property type="entry name" value="ATP-grasp_fam"/>
</dbReference>
<dbReference type="Pfam" id="PF15632">
    <property type="entry name" value="ATPgrasp_Ter"/>
    <property type="match status" value="1"/>
</dbReference>
<gene>
    <name evidence="6" type="ORF">SAMN04487970_1007119</name>
</gene>
<keyword evidence="3 4" id="KW-0067">ATP-binding</keyword>
<keyword evidence="7" id="KW-1185">Reference proteome</keyword>
<sequence length="342" mass="38657">MTTRIWFNRTFATATHYVDMIRNNPDGKVVEIYATHPKRHSLMLQAADHADLEPDLSMEQYPQFCIDYCRQHAIDIFIPHFGLSEIAKYADEFERVGTKVMLGGNADLLRLVSDKGDVFRKLADVEGLTIPEYHIVSTAEEFEAAFRSLKEKGLNACFKPVTGEGGAGFRVIDDMPPTLDILYRSIKPNMYIGDVLRMLSVVESFEPLMVMELLTGPEYSVDCLGNQQSLLAAVPRKKVEGRIRALEDNSELIRLAAAIHERIPLQYNFNIQFIYQDDTPKLLEINPRMSGGLYTSCLSGINFPYLAVKMLLNEEIVVPAPNLNLMATHVEKEVLLKHDFNG</sequence>
<evidence type="ECO:0000313" key="7">
    <source>
        <dbReference type="Proteomes" id="UP000198601"/>
    </source>
</evidence>
<keyword evidence="1" id="KW-0436">Ligase</keyword>
<protein>
    <submittedName>
        <fullName evidence="6">ATP-grasp domain-containing protein</fullName>
    </submittedName>
</protein>
<dbReference type="OrthoDB" id="9803907at2"/>
<dbReference type="Proteomes" id="UP000198601">
    <property type="component" value="Unassembled WGS sequence"/>
</dbReference>
<dbReference type="PROSITE" id="PS00867">
    <property type="entry name" value="CPSASE_2"/>
    <property type="match status" value="1"/>
</dbReference>
<evidence type="ECO:0000256" key="1">
    <source>
        <dbReference type="ARBA" id="ARBA00022598"/>
    </source>
</evidence>
<dbReference type="PANTHER" id="PTHR43585:SF2">
    <property type="entry name" value="ATP-GRASP ENZYME FSQD"/>
    <property type="match status" value="1"/>
</dbReference>
<organism evidence="6 7">
    <name type="scientific">Paenibacillus tianmuensis</name>
    <dbReference type="NCBI Taxonomy" id="624147"/>
    <lineage>
        <taxon>Bacteria</taxon>
        <taxon>Bacillati</taxon>
        <taxon>Bacillota</taxon>
        <taxon>Bacilli</taxon>
        <taxon>Bacillales</taxon>
        <taxon>Paenibacillaceae</taxon>
        <taxon>Paenibacillus</taxon>
    </lineage>
</organism>
<accession>A0A1G4QJ18</accession>
<dbReference type="PANTHER" id="PTHR43585">
    <property type="entry name" value="FUMIPYRROLE BIOSYNTHESIS PROTEIN C"/>
    <property type="match status" value="1"/>
</dbReference>
<dbReference type="InterPro" id="IPR005479">
    <property type="entry name" value="CPAse_ATP-bd"/>
</dbReference>
<proteinExistence type="predicted"/>
<dbReference type="RefSeq" id="WP_090669076.1">
    <property type="nucleotide sequence ID" value="NZ_FMTT01000007.1"/>
</dbReference>